<dbReference type="AlphaFoldDB" id="A0A1I6IRR7"/>
<feature type="compositionally biased region" description="Low complexity" evidence="3">
    <location>
        <begin position="46"/>
        <end position="56"/>
    </location>
</feature>
<evidence type="ECO:0000256" key="3">
    <source>
        <dbReference type="SAM" id="MobiDB-lite"/>
    </source>
</evidence>
<feature type="region of interest" description="Disordered" evidence="3">
    <location>
        <begin position="1"/>
        <end position="123"/>
    </location>
</feature>
<evidence type="ECO:0000256" key="2">
    <source>
        <dbReference type="ARBA" id="ARBA00022801"/>
    </source>
</evidence>
<feature type="domain" description="NodB homology" evidence="5">
    <location>
        <begin position="211"/>
        <end position="386"/>
    </location>
</feature>
<sequence>MTEKNHHRSALKRSDGRRPESRKRQNNAKNERDTTGYPEERRDSASRSSDVQSSTRGKTRSSDTPSSIRGINRSSDIQSPKRSNTRSSDSRNQKSSSDVPMRTRSGKRRSDADYRRPVRSRRHRKSGLSLISAYLMRILFLAALLAVIIFAGKGIAGIFFRAEAETKEQTVASSGEESVGTSEESVSEEETTEANPNLIQSNGRTLDITKPMVALTFDDGPYPEVGNAIMDEMDKVDGRATFFLVGTRVPGYATEVRRMATEGHEIANHSFDHDESLSKKGAAYVAEEFQKCNSVIEEICGVRPTVLRLPGGIISNAVRQGVPMPMFHWSVDTKDWKTRNTQSTIDSVIGHVQDGDIVLMHELYPSTGEACRTIIPRLAEQGFQLVTISELYNLKASDVQLKLDRQYTDFRPETIAKLRAEQAAQTAAQPAETASADAASDSVSNAGETSSANGSAAPSAGSEADAEPTGTKSGAEAADGSSANTQKGPAVASYAYSGNTSIKLYGS</sequence>
<dbReference type="Gene3D" id="3.20.20.370">
    <property type="entry name" value="Glycoside hydrolase/deacetylase"/>
    <property type="match status" value="1"/>
</dbReference>
<reference evidence="6 7" key="1">
    <citation type="submission" date="2016-10" db="EMBL/GenBank/DDBJ databases">
        <authorList>
            <person name="de Groot N.N."/>
        </authorList>
    </citation>
    <scope>NUCLEOTIDE SEQUENCE [LARGE SCALE GENOMIC DNA]</scope>
    <source>
        <strain evidence="6 7">F</strain>
    </source>
</reference>
<dbReference type="EMBL" id="FOZC01000003">
    <property type="protein sequence ID" value="SFR69435.1"/>
    <property type="molecule type" value="Genomic_DNA"/>
</dbReference>
<evidence type="ECO:0000256" key="1">
    <source>
        <dbReference type="ARBA" id="ARBA00022723"/>
    </source>
</evidence>
<feature type="compositionally biased region" description="Polar residues" evidence="3">
    <location>
        <begin position="62"/>
        <end position="82"/>
    </location>
</feature>
<dbReference type="InterPro" id="IPR011330">
    <property type="entry name" value="Glyco_hydro/deAcase_b/a-brl"/>
</dbReference>
<evidence type="ECO:0000256" key="4">
    <source>
        <dbReference type="SAM" id="Phobius"/>
    </source>
</evidence>
<name>A0A1I6IRR7_9FIRM</name>
<feature type="compositionally biased region" description="Basic residues" evidence="3">
    <location>
        <begin position="1"/>
        <end position="11"/>
    </location>
</feature>
<protein>
    <submittedName>
        <fullName evidence="6">Peptidoglycan/xylan/chitin deacetylase, PgdA/CDA1 family</fullName>
    </submittedName>
</protein>
<evidence type="ECO:0000259" key="5">
    <source>
        <dbReference type="PROSITE" id="PS51677"/>
    </source>
</evidence>
<keyword evidence="2" id="KW-0378">Hydrolase</keyword>
<dbReference type="Pfam" id="PF01522">
    <property type="entry name" value="Polysacc_deac_1"/>
    <property type="match status" value="1"/>
</dbReference>
<keyword evidence="4" id="KW-1133">Transmembrane helix</keyword>
<accession>A0A1I6IRR7</accession>
<dbReference type="InterPro" id="IPR002509">
    <property type="entry name" value="NODB_dom"/>
</dbReference>
<dbReference type="GO" id="GO:0016810">
    <property type="term" value="F:hydrolase activity, acting on carbon-nitrogen (but not peptide) bonds"/>
    <property type="evidence" value="ECO:0007669"/>
    <property type="project" value="InterPro"/>
</dbReference>
<dbReference type="InterPro" id="IPR050248">
    <property type="entry name" value="Polysacc_deacetylase_ArnD"/>
</dbReference>
<dbReference type="GO" id="GO:0005975">
    <property type="term" value="P:carbohydrate metabolic process"/>
    <property type="evidence" value="ECO:0007669"/>
    <property type="project" value="InterPro"/>
</dbReference>
<keyword evidence="4" id="KW-0472">Membrane</keyword>
<dbReference type="GO" id="GO:0046872">
    <property type="term" value="F:metal ion binding"/>
    <property type="evidence" value="ECO:0007669"/>
    <property type="project" value="UniProtKB-KW"/>
</dbReference>
<dbReference type="GO" id="GO:0016020">
    <property type="term" value="C:membrane"/>
    <property type="evidence" value="ECO:0007669"/>
    <property type="project" value="TreeGrafter"/>
</dbReference>
<keyword evidence="1" id="KW-0479">Metal-binding</keyword>
<dbReference type="CDD" id="cd10954">
    <property type="entry name" value="CE4_CtAXE_like"/>
    <property type="match status" value="1"/>
</dbReference>
<feature type="compositionally biased region" description="Low complexity" evidence="3">
    <location>
        <begin position="421"/>
        <end position="442"/>
    </location>
</feature>
<feature type="transmembrane region" description="Helical" evidence="4">
    <location>
        <begin position="128"/>
        <end position="151"/>
    </location>
</feature>
<feature type="region of interest" description="Disordered" evidence="3">
    <location>
        <begin position="169"/>
        <end position="198"/>
    </location>
</feature>
<proteinExistence type="predicted"/>
<keyword evidence="4" id="KW-0812">Transmembrane</keyword>
<dbReference type="SUPFAM" id="SSF88713">
    <property type="entry name" value="Glycoside hydrolase/deacetylase"/>
    <property type="match status" value="1"/>
</dbReference>
<evidence type="ECO:0000313" key="6">
    <source>
        <dbReference type="EMBL" id="SFR69435.1"/>
    </source>
</evidence>
<dbReference type="Proteomes" id="UP000214760">
    <property type="component" value="Unassembled WGS sequence"/>
</dbReference>
<feature type="region of interest" description="Disordered" evidence="3">
    <location>
        <begin position="421"/>
        <end position="492"/>
    </location>
</feature>
<evidence type="ECO:0000313" key="7">
    <source>
        <dbReference type="Proteomes" id="UP000214760"/>
    </source>
</evidence>
<dbReference type="PANTHER" id="PTHR10587">
    <property type="entry name" value="GLYCOSYL TRANSFERASE-RELATED"/>
    <property type="match status" value="1"/>
</dbReference>
<dbReference type="PROSITE" id="PS51677">
    <property type="entry name" value="NODB"/>
    <property type="match status" value="1"/>
</dbReference>
<feature type="compositionally biased region" description="Low complexity" evidence="3">
    <location>
        <begin position="173"/>
        <end position="184"/>
    </location>
</feature>
<feature type="compositionally biased region" description="Low complexity" evidence="3">
    <location>
        <begin position="450"/>
        <end position="463"/>
    </location>
</feature>
<gene>
    <name evidence="6" type="ORF">SAMN02910262_00705</name>
</gene>
<feature type="compositionally biased region" description="Basic and acidic residues" evidence="3">
    <location>
        <begin position="12"/>
        <end position="45"/>
    </location>
</feature>
<dbReference type="PANTHER" id="PTHR10587:SF133">
    <property type="entry name" value="CHITIN DEACETYLASE 1-RELATED"/>
    <property type="match status" value="1"/>
</dbReference>
<organism evidence="6 7">
    <name type="scientific">[Clostridium] aminophilum</name>
    <dbReference type="NCBI Taxonomy" id="1526"/>
    <lineage>
        <taxon>Bacteria</taxon>
        <taxon>Bacillati</taxon>
        <taxon>Bacillota</taxon>
        <taxon>Clostridia</taxon>
        <taxon>Lachnospirales</taxon>
        <taxon>Lachnospiraceae</taxon>
    </lineage>
</organism>